<dbReference type="PANTHER" id="PTHR30160">
    <property type="entry name" value="TETRAACYLDISACCHARIDE 4'-KINASE-RELATED"/>
    <property type="match status" value="1"/>
</dbReference>
<evidence type="ECO:0000256" key="1">
    <source>
        <dbReference type="ARBA" id="ARBA00022676"/>
    </source>
</evidence>
<dbReference type="Pfam" id="PF01075">
    <property type="entry name" value="Glyco_transf_9"/>
    <property type="match status" value="1"/>
</dbReference>
<dbReference type="Gene3D" id="3.40.50.2000">
    <property type="entry name" value="Glycogen Phosphorylase B"/>
    <property type="match status" value="2"/>
</dbReference>
<evidence type="ECO:0000313" key="3">
    <source>
        <dbReference type="EMBL" id="MCP2012489.1"/>
    </source>
</evidence>
<keyword evidence="4" id="KW-1185">Reference proteome</keyword>
<proteinExistence type="predicted"/>
<dbReference type="Proteomes" id="UP001162889">
    <property type="component" value="Unassembled WGS sequence"/>
</dbReference>
<sequence>MKQLIPPTLLAQAKKILIVTHMAIGDFTYMQMCFRALKRAHPHLEIHLWVDERRRSANPEDWPHLKNYSLYDWLAASPYIDKTYDQNYSPALHAQSIAEARREDYPIVASLTHMACHRYARLTREICPRGFILGLAKQKYRFFELSKKLSILKFNATIPLYESQERDVPHVSDIYAQWFSKAFGLDIPKPDRYPVIHIPDQWTAYARDQISTWGLGSKIVFINTYSKGPERCWPLERAFELIREMRSHPQWRDAGFVINVVPEDLPAAREIYNNAALPDTHLFSAVDNFFQLPAILALCSLIVTVETAVMHLANAVHVPVIALMRQNNPEWVPIDRENSAVILVKEMDAWVTKIELPEVMEKVLSWPLC</sequence>
<dbReference type="InterPro" id="IPR002201">
    <property type="entry name" value="Glyco_trans_9"/>
</dbReference>
<gene>
    <name evidence="3" type="ORF">L1274_006253</name>
</gene>
<keyword evidence="1" id="KW-0328">Glycosyltransferase</keyword>
<evidence type="ECO:0000256" key="2">
    <source>
        <dbReference type="ARBA" id="ARBA00022679"/>
    </source>
</evidence>
<comment type="caution">
    <text evidence="3">The sequence shown here is derived from an EMBL/GenBank/DDBJ whole genome shotgun (WGS) entry which is preliminary data.</text>
</comment>
<name>A0ABT1GY13_9BURK</name>
<keyword evidence="2" id="KW-0808">Transferase</keyword>
<evidence type="ECO:0000313" key="4">
    <source>
        <dbReference type="Proteomes" id="UP001162889"/>
    </source>
</evidence>
<dbReference type="PANTHER" id="PTHR30160:SF15">
    <property type="entry name" value="GLYCOSYLTRANSFERASE HI_0523-RELATED"/>
    <property type="match status" value="1"/>
</dbReference>
<accession>A0ABT1GY13</accession>
<dbReference type="EMBL" id="JALJZU010000020">
    <property type="protein sequence ID" value="MCP2012489.1"/>
    <property type="molecule type" value="Genomic_DNA"/>
</dbReference>
<reference evidence="3" key="1">
    <citation type="submission" date="2022-03" db="EMBL/GenBank/DDBJ databases">
        <title>Genome Encyclopedia of Bacteria and Archaea VI: Functional Genomics of Type Strains.</title>
        <authorList>
            <person name="Whitman W."/>
        </authorList>
    </citation>
    <scope>NUCLEOTIDE SEQUENCE</scope>
    <source>
        <strain evidence="3">HSC-15S17</strain>
    </source>
</reference>
<dbReference type="InterPro" id="IPR051199">
    <property type="entry name" value="LPS_LOS_Heptosyltrfase"/>
</dbReference>
<dbReference type="SUPFAM" id="SSF53756">
    <property type="entry name" value="UDP-Glycosyltransferase/glycogen phosphorylase"/>
    <property type="match status" value="1"/>
</dbReference>
<dbReference type="RefSeq" id="WP_229225199.1">
    <property type="nucleotide sequence ID" value="NZ_JAHTGR010000028.1"/>
</dbReference>
<organism evidence="3 4">
    <name type="scientific">Duganella violaceipulchra</name>
    <dbReference type="NCBI Taxonomy" id="2849652"/>
    <lineage>
        <taxon>Bacteria</taxon>
        <taxon>Pseudomonadati</taxon>
        <taxon>Pseudomonadota</taxon>
        <taxon>Betaproteobacteria</taxon>
        <taxon>Burkholderiales</taxon>
        <taxon>Oxalobacteraceae</taxon>
        <taxon>Telluria group</taxon>
        <taxon>Duganella</taxon>
    </lineage>
</organism>
<protein>
    <submittedName>
        <fullName evidence="3">ADP-heptose:LPS heptosyltransferase</fullName>
    </submittedName>
</protein>